<dbReference type="Gene3D" id="3.40.190.10">
    <property type="entry name" value="Periplasmic binding protein-like II"/>
    <property type="match status" value="2"/>
</dbReference>
<name>A0ABV5TPI0_9ACTN</name>
<dbReference type="PANTHER" id="PTHR43649:SF14">
    <property type="entry name" value="BLR3389 PROTEIN"/>
    <property type="match status" value="1"/>
</dbReference>
<reference evidence="2 3" key="1">
    <citation type="submission" date="2024-09" db="EMBL/GenBank/DDBJ databases">
        <authorList>
            <person name="Sun Q."/>
            <person name="Mori K."/>
        </authorList>
    </citation>
    <scope>NUCLEOTIDE SEQUENCE [LARGE SCALE GENOMIC DNA]</scope>
    <source>
        <strain evidence="2 3">JCM 3028</strain>
    </source>
</reference>
<dbReference type="RefSeq" id="WP_386162099.1">
    <property type="nucleotide sequence ID" value="NZ_JBHMBS010000029.1"/>
</dbReference>
<dbReference type="SUPFAM" id="SSF53850">
    <property type="entry name" value="Periplasmic binding protein-like II"/>
    <property type="match status" value="1"/>
</dbReference>
<dbReference type="Proteomes" id="UP001589610">
    <property type="component" value="Unassembled WGS sequence"/>
</dbReference>
<protein>
    <submittedName>
        <fullName evidence="2">ABC transporter substrate-binding protein</fullName>
    </submittedName>
</protein>
<accession>A0ABV5TPI0</accession>
<comment type="caution">
    <text evidence="2">The sequence shown here is derived from an EMBL/GenBank/DDBJ whole genome shotgun (WGS) entry which is preliminary data.</text>
</comment>
<keyword evidence="1" id="KW-0732">Signal</keyword>
<keyword evidence="3" id="KW-1185">Reference proteome</keyword>
<gene>
    <name evidence="2" type="ORF">ACFFRH_36670</name>
</gene>
<dbReference type="PANTHER" id="PTHR43649">
    <property type="entry name" value="ARABINOSE-BINDING PROTEIN-RELATED"/>
    <property type="match status" value="1"/>
</dbReference>
<evidence type="ECO:0000256" key="1">
    <source>
        <dbReference type="SAM" id="SignalP"/>
    </source>
</evidence>
<dbReference type="PROSITE" id="PS51257">
    <property type="entry name" value="PROKAR_LIPOPROTEIN"/>
    <property type="match status" value="1"/>
</dbReference>
<dbReference type="InterPro" id="IPR006059">
    <property type="entry name" value="SBP"/>
</dbReference>
<sequence length="437" mass="45079">MRASKRLLGAAACAALTLAAAGCGGAAGPGGDGGDGGDGGKVTLTLWHNTADPAPLVEMYKRFEKESGNRIELVPIPSDGFEDSTQTKWATGERPDILEYHATVSNLLALNPAENLRDLSGEAYVAKSGDLYKSAGATGGKVYAAITGFPQVFGLYYNKKVLADAGVEPPGTFEELSAACRALSAKGVTPVFESGGSIWPVQILPLLYVSASNEGNAYGKALAGHTSSLADPGSPFVAGLTAYRKLQDDGCFNKDITTATFENSMKALVTGEAAMVAQHSDMLPAMLAAAGGDQKKVDDAVGFTGLSSTKAVVTYAPGPIGTFYLPKTGDAAREKAALDFVRFMTGPAYADYVKSAKTFPVLQGVTGPPDVSPVLQDVKKAYDNGAVIAFNSDVPGMAGLAPLMSELIAGQKDPQKAATQLQGQIEQAAKAAGLPGW</sequence>
<feature type="signal peptide" evidence="1">
    <location>
        <begin position="1"/>
        <end position="26"/>
    </location>
</feature>
<dbReference type="InterPro" id="IPR050490">
    <property type="entry name" value="Bact_solute-bd_prot1"/>
</dbReference>
<dbReference type="Pfam" id="PF01547">
    <property type="entry name" value="SBP_bac_1"/>
    <property type="match status" value="1"/>
</dbReference>
<evidence type="ECO:0000313" key="3">
    <source>
        <dbReference type="Proteomes" id="UP001589610"/>
    </source>
</evidence>
<evidence type="ECO:0000313" key="2">
    <source>
        <dbReference type="EMBL" id="MFB9681042.1"/>
    </source>
</evidence>
<proteinExistence type="predicted"/>
<organism evidence="2 3">
    <name type="scientific">Streptosporangium vulgare</name>
    <dbReference type="NCBI Taxonomy" id="46190"/>
    <lineage>
        <taxon>Bacteria</taxon>
        <taxon>Bacillati</taxon>
        <taxon>Actinomycetota</taxon>
        <taxon>Actinomycetes</taxon>
        <taxon>Streptosporangiales</taxon>
        <taxon>Streptosporangiaceae</taxon>
        <taxon>Streptosporangium</taxon>
    </lineage>
</organism>
<dbReference type="EMBL" id="JBHMBS010000029">
    <property type="protein sequence ID" value="MFB9681042.1"/>
    <property type="molecule type" value="Genomic_DNA"/>
</dbReference>
<feature type="chain" id="PRO_5045848019" evidence="1">
    <location>
        <begin position="27"/>
        <end position="437"/>
    </location>
</feature>